<gene>
    <name evidence="1" type="ORF">DN052_07590</name>
</gene>
<dbReference type="Gene3D" id="3.40.50.1000">
    <property type="entry name" value="HAD superfamily/HAD-like"/>
    <property type="match status" value="1"/>
</dbReference>
<accession>A0A2W1K722</accession>
<evidence type="ECO:0000313" key="2">
    <source>
        <dbReference type="Proteomes" id="UP000248886"/>
    </source>
</evidence>
<dbReference type="AlphaFoldDB" id="A0A2W1K722"/>
<name>A0A2W1K722_ACIFR</name>
<dbReference type="Proteomes" id="UP000248886">
    <property type="component" value="Unassembled WGS sequence"/>
</dbReference>
<dbReference type="SUPFAM" id="SSF56784">
    <property type="entry name" value="HAD-like"/>
    <property type="match status" value="1"/>
</dbReference>
<dbReference type="InterPro" id="IPR036412">
    <property type="entry name" value="HAD-like_sf"/>
</dbReference>
<reference evidence="1 2" key="1">
    <citation type="submission" date="2018-06" db="EMBL/GenBank/DDBJ databases">
        <title>Draft sequence of Acidithiobacillus ferrooxidans CCM 4253.</title>
        <authorList>
            <person name="Moya-Beltran A."/>
            <person name="Castro M."/>
            <person name="Covarrubias P.C."/>
            <person name="Issotta F."/>
            <person name="Janiczek O."/>
            <person name="Mandl M."/>
            <person name="Kucera J."/>
            <person name="Quatrini R."/>
        </authorList>
    </citation>
    <scope>NUCLEOTIDE SEQUENCE [LARGE SCALE GENOMIC DNA]</scope>
    <source>
        <strain evidence="1 2">CCM 4253</strain>
    </source>
</reference>
<dbReference type="RefSeq" id="WP_054608942.1">
    <property type="nucleotide sequence ID" value="NZ_AP025160.1"/>
</dbReference>
<evidence type="ECO:0008006" key="3">
    <source>
        <dbReference type="Google" id="ProtNLM"/>
    </source>
</evidence>
<dbReference type="InterPro" id="IPR023214">
    <property type="entry name" value="HAD_sf"/>
</dbReference>
<dbReference type="EMBL" id="QKQP01000001">
    <property type="protein sequence ID" value="PZD82846.1"/>
    <property type="molecule type" value="Genomic_DNA"/>
</dbReference>
<protein>
    <recommendedName>
        <fullName evidence="3">HAD family hydrolase</fullName>
    </recommendedName>
</protein>
<comment type="caution">
    <text evidence="1">The sequence shown here is derived from an EMBL/GenBank/DDBJ whole genome shotgun (WGS) entry which is preliminary data.</text>
</comment>
<organism evidence="1 2">
    <name type="scientific">Acidithiobacillus ferrooxidans</name>
    <name type="common">Thiobacillus ferrooxidans</name>
    <dbReference type="NCBI Taxonomy" id="920"/>
    <lineage>
        <taxon>Bacteria</taxon>
        <taxon>Pseudomonadati</taxon>
        <taxon>Pseudomonadota</taxon>
        <taxon>Acidithiobacillia</taxon>
        <taxon>Acidithiobacillales</taxon>
        <taxon>Acidithiobacillaceae</taxon>
        <taxon>Acidithiobacillus</taxon>
    </lineage>
</organism>
<dbReference type="OrthoDB" id="5298720at2"/>
<proteinExistence type="predicted"/>
<sequence length="197" mass="21542">MNPIVVFDLDGVLLDFAASWAQCASWELGRPIQKVSDAYDLQERYALSARECHRVWSAFHRDTWWERVPSHDSAWDTVCNVEAAGGSIWAVTNVDAHWVHARAISLGGLIPSGRIICLGEDASAHHRAEILEALHAQAFVDDQVANVNAAVGIIAAPVLLHQSYQGQEEPAHGVTVIDDLLDFPVVIESLFKAAQSA</sequence>
<evidence type="ECO:0000313" key="1">
    <source>
        <dbReference type="EMBL" id="PZD82846.1"/>
    </source>
</evidence>